<keyword evidence="2" id="KW-0964">Secreted</keyword>
<dbReference type="Pfam" id="PF00093">
    <property type="entry name" value="VWC"/>
    <property type="match status" value="3"/>
</dbReference>
<feature type="domain" description="VWFD" evidence="7">
    <location>
        <begin position="289"/>
        <end position="461"/>
    </location>
</feature>
<dbReference type="AlphaFoldDB" id="A0A2T7PVR6"/>
<dbReference type="SMART" id="SM00214">
    <property type="entry name" value="VWC"/>
    <property type="match status" value="4"/>
</dbReference>
<dbReference type="Gene3D" id="2.10.70.10">
    <property type="entry name" value="Complement Module, domain 1"/>
    <property type="match status" value="2"/>
</dbReference>
<dbReference type="PROSITE" id="PS50184">
    <property type="entry name" value="VWFC_2"/>
    <property type="match status" value="3"/>
</dbReference>
<keyword evidence="9" id="KW-1185">Reference proteome</keyword>
<gene>
    <name evidence="8" type="ORF">C0Q70_00107</name>
</gene>
<comment type="caution">
    <text evidence="8">The sequence shown here is derived from an EMBL/GenBank/DDBJ whole genome shotgun (WGS) entry which is preliminary data.</text>
</comment>
<dbReference type="PANTHER" id="PTHR46698:SF4">
    <property type="entry name" value="CROSSVEINLESS 2"/>
    <property type="match status" value="1"/>
</dbReference>
<evidence type="ECO:0000313" key="9">
    <source>
        <dbReference type="Proteomes" id="UP000245119"/>
    </source>
</evidence>
<dbReference type="PROSITE" id="PS51233">
    <property type="entry name" value="VWFD"/>
    <property type="match status" value="1"/>
</dbReference>
<feature type="domain" description="VWFC" evidence="6">
    <location>
        <begin position="90"/>
        <end position="151"/>
    </location>
</feature>
<dbReference type="SMART" id="SM00216">
    <property type="entry name" value="VWD"/>
    <property type="match status" value="1"/>
</dbReference>
<accession>A0A2T7PVR6</accession>
<dbReference type="OrthoDB" id="6019304at2759"/>
<dbReference type="CDD" id="cd19941">
    <property type="entry name" value="TIL"/>
    <property type="match status" value="1"/>
</dbReference>
<dbReference type="Pfam" id="PF00094">
    <property type="entry name" value="VWD"/>
    <property type="match status" value="1"/>
</dbReference>
<dbReference type="Gene3D" id="2.10.25.10">
    <property type="entry name" value="Laminin"/>
    <property type="match status" value="1"/>
</dbReference>
<feature type="non-terminal residue" evidence="8">
    <location>
        <position position="1"/>
    </location>
</feature>
<dbReference type="InterPro" id="IPR052424">
    <property type="entry name" value="Kielin_Chordin-BMP_Reg"/>
</dbReference>
<evidence type="ECO:0000313" key="8">
    <source>
        <dbReference type="EMBL" id="PVD37513.1"/>
    </source>
</evidence>
<keyword evidence="4" id="KW-0677">Repeat</keyword>
<dbReference type="EMBL" id="PZQS01000001">
    <property type="protein sequence ID" value="PVD37513.1"/>
    <property type="molecule type" value="Genomic_DNA"/>
</dbReference>
<dbReference type="SMART" id="SM00832">
    <property type="entry name" value="C8"/>
    <property type="match status" value="1"/>
</dbReference>
<keyword evidence="5" id="KW-1015">Disulfide bond</keyword>
<feature type="domain" description="VWFC" evidence="6">
    <location>
        <begin position="161"/>
        <end position="220"/>
    </location>
</feature>
<evidence type="ECO:0008006" key="10">
    <source>
        <dbReference type="Google" id="ProtNLM"/>
    </source>
</evidence>
<dbReference type="Gene3D" id="6.20.200.20">
    <property type="match status" value="1"/>
</dbReference>
<dbReference type="Pfam" id="PF08742">
    <property type="entry name" value="C8"/>
    <property type="match status" value="1"/>
</dbReference>
<organism evidence="8 9">
    <name type="scientific">Pomacea canaliculata</name>
    <name type="common">Golden apple snail</name>
    <dbReference type="NCBI Taxonomy" id="400727"/>
    <lineage>
        <taxon>Eukaryota</taxon>
        <taxon>Metazoa</taxon>
        <taxon>Spiralia</taxon>
        <taxon>Lophotrochozoa</taxon>
        <taxon>Mollusca</taxon>
        <taxon>Gastropoda</taxon>
        <taxon>Caenogastropoda</taxon>
        <taxon>Architaenioglossa</taxon>
        <taxon>Ampullarioidea</taxon>
        <taxon>Ampullariidae</taxon>
        <taxon>Pomacea</taxon>
    </lineage>
</organism>
<evidence type="ECO:0000256" key="1">
    <source>
        <dbReference type="ARBA" id="ARBA00004613"/>
    </source>
</evidence>
<name>A0A2T7PVR6_POMCA</name>
<dbReference type="InterPro" id="IPR002919">
    <property type="entry name" value="TIL_dom"/>
</dbReference>
<evidence type="ECO:0000259" key="7">
    <source>
        <dbReference type="PROSITE" id="PS51233"/>
    </source>
</evidence>
<dbReference type="SUPFAM" id="SSF57603">
    <property type="entry name" value="FnI-like domain"/>
    <property type="match status" value="4"/>
</dbReference>
<dbReference type="PROSITE" id="PS01208">
    <property type="entry name" value="VWFC_1"/>
    <property type="match status" value="2"/>
</dbReference>
<comment type="subcellular location">
    <subcellularLocation>
        <location evidence="1">Secreted</location>
    </subcellularLocation>
</comment>
<dbReference type="SMART" id="SM00215">
    <property type="entry name" value="VWC_out"/>
    <property type="match status" value="2"/>
</dbReference>
<sequence length="612" mass="67278">NLQVECEKAKCVKLEGCHAILFGLPNDRCCELCKGCRLNGQAYNSGDSWTTARTRASACTAGVVTEVREQCFTHCHTPLPVEGRCCPVCPGCRFRGEDYAEGERFTLSHDVCSECVCQNGSISCTKRACAVLNCPASVIFQPKGECCPKCRGMRRIFDVPSRCYFAKQVYRRGQVFHPDTCSSCRCMSGTSLCTRVSCPVMDCPPEERTKSEDGCCDTCPTRRLCTFQGAQHSHKEEWQPSPCLKCACDNGVTYCQRERCSNSLWCPKVGLSTSSGANACCPKCVERDAVCTVFGDPHYQTFDGRMYNFQGGCKYLLVHDFINNTFTIKVRNGVRFSSRFAWTQMLAVVVGGLRISLLQNLRVKVNHRRVTLPYVSPGVCHIRRKGKSVRLRAQAGFEVVWDGDSFLEVTVAAKFKGRLCGLCGNYNGLQSDDLTGRDGKVYLGGEEFGATWRTGGRSSCMSKPDLDLGTLCQRDAHALQRASRVCNVFYQQSFQQCRHLVPVEPYVRSCVTDMCDCPEGRYCACEAIKAYHSLCHRAGVKMAMGRHARCHSTIQCPAGARAVLCADTCPVTCTNVNVIGPCPDVCATGCVCTSGLVLHSNACIPADECPVS</sequence>
<dbReference type="GO" id="GO:0005576">
    <property type="term" value="C:extracellular region"/>
    <property type="evidence" value="ECO:0007669"/>
    <property type="project" value="UniProtKB-SubCell"/>
</dbReference>
<evidence type="ECO:0000259" key="6">
    <source>
        <dbReference type="PROSITE" id="PS50184"/>
    </source>
</evidence>
<dbReference type="InterPro" id="IPR001846">
    <property type="entry name" value="VWF_type-D"/>
</dbReference>
<dbReference type="InterPro" id="IPR014853">
    <property type="entry name" value="VWF/SSPO/ZAN-like_Cys-rich_dom"/>
</dbReference>
<protein>
    <recommendedName>
        <fullName evidence="10">VWFD domain-containing protein</fullName>
    </recommendedName>
</protein>
<dbReference type="Pfam" id="PF01826">
    <property type="entry name" value="TIL"/>
    <property type="match status" value="1"/>
</dbReference>
<dbReference type="InterPro" id="IPR036084">
    <property type="entry name" value="Ser_inhib-like_sf"/>
</dbReference>
<reference evidence="8 9" key="1">
    <citation type="submission" date="2018-04" db="EMBL/GenBank/DDBJ databases">
        <title>The genome of golden apple snail Pomacea canaliculata provides insight into stress tolerance and invasive adaptation.</title>
        <authorList>
            <person name="Liu C."/>
            <person name="Liu B."/>
            <person name="Ren Y."/>
            <person name="Zhang Y."/>
            <person name="Wang H."/>
            <person name="Li S."/>
            <person name="Jiang F."/>
            <person name="Yin L."/>
            <person name="Zhang G."/>
            <person name="Qian W."/>
            <person name="Fan W."/>
        </authorList>
    </citation>
    <scope>NUCLEOTIDE SEQUENCE [LARGE SCALE GENOMIC DNA]</scope>
    <source>
        <strain evidence="8">SZHN2017</strain>
        <tissue evidence="8">Muscle</tissue>
    </source>
</reference>
<dbReference type="SUPFAM" id="SSF57567">
    <property type="entry name" value="Serine protease inhibitors"/>
    <property type="match status" value="1"/>
</dbReference>
<proteinExistence type="predicted"/>
<evidence type="ECO:0000256" key="4">
    <source>
        <dbReference type="ARBA" id="ARBA00022737"/>
    </source>
</evidence>
<evidence type="ECO:0000256" key="3">
    <source>
        <dbReference type="ARBA" id="ARBA00022729"/>
    </source>
</evidence>
<feature type="domain" description="VWFC" evidence="6">
    <location>
        <begin position="223"/>
        <end position="285"/>
    </location>
</feature>
<dbReference type="PANTHER" id="PTHR46698">
    <property type="entry name" value="CROSSVEINLESS 2"/>
    <property type="match status" value="1"/>
</dbReference>
<keyword evidence="3" id="KW-0732">Signal</keyword>
<evidence type="ECO:0000256" key="5">
    <source>
        <dbReference type="ARBA" id="ARBA00023157"/>
    </source>
</evidence>
<dbReference type="Proteomes" id="UP000245119">
    <property type="component" value="Linkage Group LG1"/>
</dbReference>
<dbReference type="STRING" id="400727.A0A2T7PVR6"/>
<dbReference type="InterPro" id="IPR001007">
    <property type="entry name" value="VWF_dom"/>
</dbReference>
<evidence type="ECO:0000256" key="2">
    <source>
        <dbReference type="ARBA" id="ARBA00022525"/>
    </source>
</evidence>